<reference evidence="7 8" key="1">
    <citation type="submission" date="2019-02" db="EMBL/GenBank/DDBJ databases">
        <title>Deep-cultivation of Planctomycetes and their phenomic and genomic characterization uncovers novel biology.</title>
        <authorList>
            <person name="Wiegand S."/>
            <person name="Jogler M."/>
            <person name="Boedeker C."/>
            <person name="Pinto D."/>
            <person name="Vollmers J."/>
            <person name="Rivas-Marin E."/>
            <person name="Kohn T."/>
            <person name="Peeters S.H."/>
            <person name="Heuer A."/>
            <person name="Rast P."/>
            <person name="Oberbeckmann S."/>
            <person name="Bunk B."/>
            <person name="Jeske O."/>
            <person name="Meyerdierks A."/>
            <person name="Storesund J.E."/>
            <person name="Kallscheuer N."/>
            <person name="Luecker S."/>
            <person name="Lage O.M."/>
            <person name="Pohl T."/>
            <person name="Merkel B.J."/>
            <person name="Hornburger P."/>
            <person name="Mueller R.-W."/>
            <person name="Bruemmer F."/>
            <person name="Labrenz M."/>
            <person name="Spormann A.M."/>
            <person name="Op den Camp H."/>
            <person name="Overmann J."/>
            <person name="Amann R."/>
            <person name="Jetten M.S.M."/>
            <person name="Mascher T."/>
            <person name="Medema M.H."/>
            <person name="Devos D.P."/>
            <person name="Kaster A.-K."/>
            <person name="Ovreas L."/>
            <person name="Rohde M."/>
            <person name="Galperin M.Y."/>
            <person name="Jogler C."/>
        </authorList>
    </citation>
    <scope>NUCLEOTIDE SEQUENCE [LARGE SCALE GENOMIC DNA]</scope>
    <source>
        <strain evidence="7 8">HG15A2</strain>
    </source>
</reference>
<dbReference type="PANTHER" id="PTHR11228">
    <property type="entry name" value="RADICAL SAM DOMAIN PROTEIN"/>
    <property type="match status" value="1"/>
</dbReference>
<evidence type="ECO:0000256" key="2">
    <source>
        <dbReference type="ARBA" id="ARBA00022691"/>
    </source>
</evidence>
<comment type="cofactor">
    <cofactor evidence="1">
        <name>[4Fe-4S] cluster</name>
        <dbReference type="ChEBI" id="CHEBI:49883"/>
    </cofactor>
</comment>
<dbReference type="PANTHER" id="PTHR11228:SF22">
    <property type="entry name" value="PEPTIDE BIOSYNTHESIS PROTEIN YYDG-RELATED"/>
    <property type="match status" value="1"/>
</dbReference>
<dbReference type="SFLD" id="SFLDG01067">
    <property type="entry name" value="SPASM/twitch_domain_containing"/>
    <property type="match status" value="1"/>
</dbReference>
<keyword evidence="5" id="KW-0411">Iron-sulfur</keyword>
<dbReference type="AlphaFoldDB" id="A0A517MYP2"/>
<evidence type="ECO:0000256" key="5">
    <source>
        <dbReference type="ARBA" id="ARBA00023014"/>
    </source>
</evidence>
<dbReference type="Proteomes" id="UP000319852">
    <property type="component" value="Chromosome"/>
</dbReference>
<dbReference type="CDD" id="cd01335">
    <property type="entry name" value="Radical_SAM"/>
    <property type="match status" value="1"/>
</dbReference>
<keyword evidence="2" id="KW-0949">S-adenosyl-L-methionine</keyword>
<protein>
    <submittedName>
        <fullName evidence="7">Antilisterial bacteriocin subtilosin biosynthesis protein AlbA</fullName>
    </submittedName>
</protein>
<dbReference type="EMBL" id="CP036263">
    <property type="protein sequence ID" value="QDS99994.1"/>
    <property type="molecule type" value="Genomic_DNA"/>
</dbReference>
<dbReference type="SUPFAM" id="SSF102114">
    <property type="entry name" value="Radical SAM enzymes"/>
    <property type="match status" value="1"/>
</dbReference>
<evidence type="ECO:0000256" key="1">
    <source>
        <dbReference type="ARBA" id="ARBA00001966"/>
    </source>
</evidence>
<dbReference type="Gene3D" id="3.20.20.70">
    <property type="entry name" value="Aldolase class I"/>
    <property type="match status" value="1"/>
</dbReference>
<evidence type="ECO:0000259" key="6">
    <source>
        <dbReference type="PROSITE" id="PS51918"/>
    </source>
</evidence>
<name>A0A517MYP2_9BACT</name>
<dbReference type="SFLD" id="SFLDS00029">
    <property type="entry name" value="Radical_SAM"/>
    <property type="match status" value="1"/>
</dbReference>
<proteinExistence type="predicted"/>
<evidence type="ECO:0000256" key="3">
    <source>
        <dbReference type="ARBA" id="ARBA00022723"/>
    </source>
</evidence>
<keyword evidence="4" id="KW-0408">Iron</keyword>
<dbReference type="PROSITE" id="PS51918">
    <property type="entry name" value="RADICAL_SAM"/>
    <property type="match status" value="1"/>
</dbReference>
<dbReference type="GO" id="GO:0046872">
    <property type="term" value="F:metal ion binding"/>
    <property type="evidence" value="ECO:0007669"/>
    <property type="project" value="UniProtKB-KW"/>
</dbReference>
<keyword evidence="8" id="KW-1185">Reference proteome</keyword>
<keyword evidence="3" id="KW-0479">Metal-binding</keyword>
<accession>A0A517MYP2</accession>
<dbReference type="InterPro" id="IPR058240">
    <property type="entry name" value="rSAM_sf"/>
</dbReference>
<dbReference type="GO" id="GO:0051536">
    <property type="term" value="F:iron-sulfur cluster binding"/>
    <property type="evidence" value="ECO:0007669"/>
    <property type="project" value="UniProtKB-KW"/>
</dbReference>
<evidence type="ECO:0000313" key="8">
    <source>
        <dbReference type="Proteomes" id="UP000319852"/>
    </source>
</evidence>
<dbReference type="KEGG" id="amob:HG15A2_33300"/>
<organism evidence="7 8">
    <name type="scientific">Adhaeretor mobilis</name>
    <dbReference type="NCBI Taxonomy" id="1930276"/>
    <lineage>
        <taxon>Bacteria</taxon>
        <taxon>Pseudomonadati</taxon>
        <taxon>Planctomycetota</taxon>
        <taxon>Planctomycetia</taxon>
        <taxon>Pirellulales</taxon>
        <taxon>Lacipirellulaceae</taxon>
        <taxon>Adhaeretor</taxon>
    </lineage>
</organism>
<dbReference type="InterPro" id="IPR007197">
    <property type="entry name" value="rSAM"/>
</dbReference>
<gene>
    <name evidence="7" type="primary">albA</name>
    <name evidence="7" type="ORF">HG15A2_33300</name>
</gene>
<dbReference type="OrthoDB" id="9810775at2"/>
<dbReference type="InterPro" id="IPR013785">
    <property type="entry name" value="Aldolase_TIM"/>
</dbReference>
<dbReference type="GO" id="GO:0003824">
    <property type="term" value="F:catalytic activity"/>
    <property type="evidence" value="ECO:0007669"/>
    <property type="project" value="InterPro"/>
</dbReference>
<evidence type="ECO:0000256" key="4">
    <source>
        <dbReference type="ARBA" id="ARBA00023004"/>
    </source>
</evidence>
<sequence>MTERATPTVELSHLDHLWFQVAGTLCNLSCHHCFISCHPKNDSFGYLSLQEVRRRLEESVPLGVKEYYFTGGEPFLNRDMTDILVETLRYGPATVLTNGTVLKEEWLTRLAEAEAISPYSLEFRVSIDGFSPETNDPIRGEGTFERAIAGVRKLVEHGFLPIITAARTWPDEDDQRIVAEFVDVLKGVGYSRPRLKILPALQMGAEEERTHGYRESERIDQEMLADYDMSQLVCEHSRIVTDRGVHVCPILIESPDALLADTLAEADRPFALSHGACYTCYQYGAICSNASSSVQGDK</sequence>
<feature type="domain" description="Radical SAM core" evidence="6">
    <location>
        <begin position="9"/>
        <end position="242"/>
    </location>
</feature>
<dbReference type="RefSeq" id="WP_145061175.1">
    <property type="nucleotide sequence ID" value="NZ_CP036263.1"/>
</dbReference>
<evidence type="ECO:0000313" key="7">
    <source>
        <dbReference type="EMBL" id="QDS99994.1"/>
    </source>
</evidence>
<dbReference type="InterPro" id="IPR050377">
    <property type="entry name" value="Radical_SAM_PqqE_MftC-like"/>
</dbReference>
<dbReference type="Pfam" id="PF04055">
    <property type="entry name" value="Radical_SAM"/>
    <property type="match status" value="1"/>
</dbReference>